<dbReference type="RefSeq" id="WP_282766308.1">
    <property type="nucleotide sequence ID" value="NZ_JASCTH010000038.1"/>
</dbReference>
<keyword evidence="4" id="KW-1185">Reference proteome</keyword>
<protein>
    <submittedName>
        <fullName evidence="3">Uncharacterized protein</fullName>
    </submittedName>
</protein>
<evidence type="ECO:0000313" key="4">
    <source>
        <dbReference type="Proteomes" id="UP001241758"/>
    </source>
</evidence>
<organism evidence="3 4">
    <name type="scientific">Actinoplanes sandaracinus</name>
    <dbReference type="NCBI Taxonomy" id="3045177"/>
    <lineage>
        <taxon>Bacteria</taxon>
        <taxon>Bacillati</taxon>
        <taxon>Actinomycetota</taxon>
        <taxon>Actinomycetes</taxon>
        <taxon>Micromonosporales</taxon>
        <taxon>Micromonosporaceae</taxon>
        <taxon>Actinoplanes</taxon>
    </lineage>
</organism>
<comment type="caution">
    <text evidence="3">The sequence shown here is derived from an EMBL/GenBank/DDBJ whole genome shotgun (WGS) entry which is preliminary data.</text>
</comment>
<gene>
    <name evidence="3" type="ORF">QLQ12_40475</name>
</gene>
<dbReference type="EMBL" id="JASCTH010000038">
    <property type="protein sequence ID" value="MDI6104881.1"/>
    <property type="molecule type" value="Genomic_DNA"/>
</dbReference>
<keyword evidence="1" id="KW-0812">Transmembrane</keyword>
<name>A0ABT6WYR0_9ACTN</name>
<dbReference type="Proteomes" id="UP001241758">
    <property type="component" value="Unassembled WGS sequence"/>
</dbReference>
<proteinExistence type="predicted"/>
<keyword evidence="1" id="KW-0472">Membrane</keyword>
<feature type="transmembrane region" description="Helical" evidence="1">
    <location>
        <begin position="110"/>
        <end position="127"/>
    </location>
</feature>
<feature type="transmembrane region" description="Helical" evidence="1">
    <location>
        <begin position="71"/>
        <end position="90"/>
    </location>
</feature>
<reference evidence="3 4" key="1">
    <citation type="submission" date="2023-05" db="EMBL/GenBank/DDBJ databases">
        <title>Actinoplanes sp. NEAU-A12 genome sequencing.</title>
        <authorList>
            <person name="Wang Z.-S."/>
        </authorList>
    </citation>
    <scope>NUCLEOTIDE SEQUENCE [LARGE SCALE GENOMIC DNA]</scope>
    <source>
        <strain evidence="3 4">NEAU-A12</strain>
    </source>
</reference>
<sequence>MRARGALVVAGILIMGYAAAGALTDPDLAPAGVLLFLAGVLIGHDIIVMPAVLAVGAVIARYVPSRRRPAVIAATVSAAALIFVALPLVLGFGRPADNPSALPSPYGRNLAVVLLVIAAGAAVPPLRRATGRKSFERPGDEAR</sequence>
<feature type="chain" id="PRO_5046272419" evidence="2">
    <location>
        <begin position="21"/>
        <end position="143"/>
    </location>
</feature>
<accession>A0ABT6WYR0</accession>
<evidence type="ECO:0000256" key="2">
    <source>
        <dbReference type="SAM" id="SignalP"/>
    </source>
</evidence>
<keyword evidence="1" id="KW-1133">Transmembrane helix</keyword>
<keyword evidence="2" id="KW-0732">Signal</keyword>
<feature type="signal peptide" evidence="2">
    <location>
        <begin position="1"/>
        <end position="20"/>
    </location>
</feature>
<feature type="transmembrane region" description="Helical" evidence="1">
    <location>
        <begin position="36"/>
        <end position="59"/>
    </location>
</feature>
<evidence type="ECO:0000256" key="1">
    <source>
        <dbReference type="SAM" id="Phobius"/>
    </source>
</evidence>
<evidence type="ECO:0000313" key="3">
    <source>
        <dbReference type="EMBL" id="MDI6104881.1"/>
    </source>
</evidence>